<protein>
    <submittedName>
        <fullName evidence="1">Head-to-tail adaptor</fullName>
    </submittedName>
</protein>
<keyword evidence="2" id="KW-1185">Reference proteome</keyword>
<dbReference type="Proteomes" id="UP000263262">
    <property type="component" value="Segment"/>
</dbReference>
<organism evidence="1 2">
    <name type="scientific">Gordonia phage Ashertheman</name>
    <dbReference type="NCBI Taxonomy" id="2301692"/>
    <lineage>
        <taxon>Viruses</taxon>
        <taxon>Duplodnaviria</taxon>
        <taxon>Heunggongvirae</taxon>
        <taxon>Uroviricota</taxon>
        <taxon>Caudoviricetes</taxon>
        <taxon>Stackebrandtviridae</taxon>
        <taxon>Schenleyvirinae</taxon>
        <taxon>Kroosvirus</taxon>
        <taxon>Kroosvirus ashertheman</taxon>
    </lineage>
</organism>
<evidence type="ECO:0000313" key="2">
    <source>
        <dbReference type="Proteomes" id="UP000263262"/>
    </source>
</evidence>
<dbReference type="RefSeq" id="YP_010001820.1">
    <property type="nucleotide sequence ID" value="NC_053237.1"/>
</dbReference>
<dbReference type="KEGG" id="vg:63026328"/>
<evidence type="ECO:0000313" key="1">
    <source>
        <dbReference type="EMBL" id="AXQ62934.1"/>
    </source>
</evidence>
<accession>A0A385DU55</accession>
<sequence length="255" mass="27447">MDDIDWPLDIPDESSAVWAAASADAKAQASAWAISVLWALSGRTFGTVAEHVRPTPRPPVTGSTYAGTLSSTYPGRRVAPPLTTGYDPGAGRGCRIAGVRLYLPGPIAEVDEIRIDADVLPDVAYRIIDGQYVRRVDGQHWPLRQNLNADDGTPGAWSVTYRRGVPVPAAGRLAAGVLAVEYLNDREGRACRLPRGVTSASRQGLSIEVDARAYFTEGMTGVDEVDQWLLTVNPHRIGRPAQIVGGRQAVRRSLP</sequence>
<name>A0A385DU55_9CAUD</name>
<dbReference type="EMBL" id="MH651168">
    <property type="protein sequence ID" value="AXQ62934.1"/>
    <property type="molecule type" value="Genomic_DNA"/>
</dbReference>
<reference evidence="1 2" key="1">
    <citation type="submission" date="2018-07" db="EMBL/GenBank/DDBJ databases">
        <authorList>
            <person name="Meiner R.S."/>
            <person name="Sylvain J.A."/>
            <person name="Moraes M."/>
            <person name="Washington J.M."/>
            <person name="Garlena R.A."/>
            <person name="Russell D.A."/>
            <person name="Pope W.H."/>
            <person name="Jacobs-Sera D."/>
            <person name="Hatfull G.F."/>
        </authorList>
    </citation>
    <scope>NUCLEOTIDE SEQUENCE [LARGE SCALE GENOMIC DNA]</scope>
</reference>
<gene>
    <name evidence="1" type="primary">27</name>
    <name evidence="1" type="ORF">SEA_ASHERTHEMAN_27</name>
</gene>
<dbReference type="GeneID" id="63026328"/>
<proteinExistence type="predicted"/>